<reference evidence="6 7" key="1">
    <citation type="journal article" date="2019" name="Anaerobe">
        <title>Detection of Robinsoniella peoriensis in multiple bone samples of a trauma patient.</title>
        <authorList>
            <person name="Schrottner P."/>
            <person name="Hartwich K."/>
            <person name="Bunk B."/>
            <person name="Schober I."/>
            <person name="Helbig S."/>
            <person name="Rudolph W.W."/>
            <person name="Gunzer F."/>
        </authorList>
    </citation>
    <scope>NUCLEOTIDE SEQUENCE [LARGE SCALE GENOMIC DNA]</scope>
    <source>
        <strain evidence="6 7">DSM 106044</strain>
    </source>
</reference>
<gene>
    <name evidence="6" type="primary">ldhA</name>
    <name evidence="6" type="ORF">DSM106044_03893</name>
</gene>
<evidence type="ECO:0000313" key="7">
    <source>
        <dbReference type="Proteomes" id="UP000306509"/>
    </source>
</evidence>
<name>A0A4U8Q4W5_9FIRM</name>
<comment type="similarity">
    <text evidence="1 3">Belongs to the D-isomer specific 2-hydroxyacid dehydrogenase family.</text>
</comment>
<dbReference type="PANTHER" id="PTHR43026">
    <property type="entry name" value="2-HYDROXYACID DEHYDROGENASE HOMOLOG 1-RELATED"/>
    <property type="match status" value="1"/>
</dbReference>
<evidence type="ECO:0000259" key="4">
    <source>
        <dbReference type="Pfam" id="PF00389"/>
    </source>
</evidence>
<keyword evidence="3 6" id="KW-0560">Oxidoreductase</keyword>
<comment type="caution">
    <text evidence="6">The sequence shown here is derived from an EMBL/GenBank/DDBJ whole genome shotgun (WGS) entry which is preliminary data.</text>
</comment>
<dbReference type="OrthoDB" id="9805416at2"/>
<dbReference type="Proteomes" id="UP000306509">
    <property type="component" value="Unassembled WGS sequence"/>
</dbReference>
<dbReference type="RefSeq" id="WP_047833761.1">
    <property type="nucleotide sequence ID" value="NZ_CABMJZ010000084.1"/>
</dbReference>
<dbReference type="InterPro" id="IPR006139">
    <property type="entry name" value="D-isomer_2_OHA_DH_cat_dom"/>
</dbReference>
<dbReference type="CDD" id="cd12183">
    <property type="entry name" value="LDH_like_2"/>
    <property type="match status" value="1"/>
</dbReference>
<dbReference type="Gene3D" id="3.40.50.720">
    <property type="entry name" value="NAD(P)-binding Rossmann-like Domain"/>
    <property type="match status" value="2"/>
</dbReference>
<proteinExistence type="inferred from homology"/>
<evidence type="ECO:0000259" key="5">
    <source>
        <dbReference type="Pfam" id="PF02826"/>
    </source>
</evidence>
<keyword evidence="7" id="KW-1185">Reference proteome</keyword>
<dbReference type="STRING" id="180332.GCA_000797495_02921"/>
<protein>
    <submittedName>
        <fullName evidence="6">D-lactate dehydrogenase</fullName>
        <ecNumber evidence="6">1.1.1.28</ecNumber>
    </submittedName>
</protein>
<dbReference type="AlphaFoldDB" id="A0A4U8Q4W5"/>
<dbReference type="SUPFAM" id="SSF51735">
    <property type="entry name" value="NAD(P)-binding Rossmann-fold domains"/>
    <property type="match status" value="1"/>
</dbReference>
<evidence type="ECO:0000313" key="6">
    <source>
        <dbReference type="EMBL" id="TLC99293.1"/>
    </source>
</evidence>
<dbReference type="InterPro" id="IPR006140">
    <property type="entry name" value="D-isomer_DH_NAD-bd"/>
</dbReference>
<evidence type="ECO:0000256" key="3">
    <source>
        <dbReference type="RuleBase" id="RU003719"/>
    </source>
</evidence>
<evidence type="ECO:0000256" key="2">
    <source>
        <dbReference type="ARBA" id="ARBA00023027"/>
    </source>
</evidence>
<dbReference type="EC" id="1.1.1.28" evidence="6"/>
<dbReference type="InterPro" id="IPR029752">
    <property type="entry name" value="D-isomer_DH_CS1"/>
</dbReference>
<dbReference type="PANTHER" id="PTHR43026:SF1">
    <property type="entry name" value="2-HYDROXYACID DEHYDROGENASE HOMOLOG 1-RELATED"/>
    <property type="match status" value="1"/>
</dbReference>
<organism evidence="6 7">
    <name type="scientific">Robinsoniella peoriensis</name>
    <dbReference type="NCBI Taxonomy" id="180332"/>
    <lineage>
        <taxon>Bacteria</taxon>
        <taxon>Bacillati</taxon>
        <taxon>Bacillota</taxon>
        <taxon>Clostridia</taxon>
        <taxon>Lachnospirales</taxon>
        <taxon>Lachnospiraceae</taxon>
        <taxon>Robinsoniella</taxon>
    </lineage>
</organism>
<feature type="domain" description="D-isomer specific 2-hydroxyacid dehydrogenase catalytic" evidence="4">
    <location>
        <begin position="5"/>
        <end position="325"/>
    </location>
</feature>
<dbReference type="PROSITE" id="PS00065">
    <property type="entry name" value="D_2_HYDROXYACID_DH_1"/>
    <property type="match status" value="1"/>
</dbReference>
<dbReference type="InterPro" id="IPR058205">
    <property type="entry name" value="D-LDH-like"/>
</dbReference>
<dbReference type="EMBL" id="QGQD01000072">
    <property type="protein sequence ID" value="TLC99293.1"/>
    <property type="molecule type" value="Genomic_DNA"/>
</dbReference>
<dbReference type="SUPFAM" id="SSF52283">
    <property type="entry name" value="Formate/glycerate dehydrogenase catalytic domain-like"/>
    <property type="match status" value="1"/>
</dbReference>
<dbReference type="InterPro" id="IPR036291">
    <property type="entry name" value="NAD(P)-bd_dom_sf"/>
</dbReference>
<dbReference type="Pfam" id="PF00389">
    <property type="entry name" value="2-Hacid_dh"/>
    <property type="match status" value="1"/>
</dbReference>
<dbReference type="GO" id="GO:0051287">
    <property type="term" value="F:NAD binding"/>
    <property type="evidence" value="ECO:0007669"/>
    <property type="project" value="InterPro"/>
</dbReference>
<feature type="domain" description="D-isomer specific 2-hydroxyacid dehydrogenase NAD-binding" evidence="5">
    <location>
        <begin position="113"/>
        <end position="298"/>
    </location>
</feature>
<accession>A0A4U8Q4W5</accession>
<dbReference type="Pfam" id="PF02826">
    <property type="entry name" value="2-Hacid_dh_C"/>
    <property type="match status" value="1"/>
</dbReference>
<keyword evidence="2" id="KW-0520">NAD</keyword>
<dbReference type="GO" id="GO:0008720">
    <property type="term" value="F:D-lactate dehydrogenase (NAD+) activity"/>
    <property type="evidence" value="ECO:0007669"/>
    <property type="project" value="UniProtKB-EC"/>
</dbReference>
<sequence>MKILFFGTKNYDEEFFSKILQDKTYEDLDITYIEPNLTPETASLAWGYDAVCAFVNMDLSAPAIDMLNKCGVKLILMRSAGYNNVDLDQAKKYGITVMHVPGYSPEAVAEHAMALVLTANRHTHKAYIKGRENDFSLSGLMGVNLYGKTAGIIGTGKIGIAMARICRGFGMRVIGYDLYPNNTLDFLEYVDLDTLLKESDLISLHCPMFENTYHLINTETINKMKDGVILVNTSRGGLIKTEDLIKGIREGKFFAVGLDVYEEENGSVYEDLSERILGHSTMARLLSFPNVMVTSHQGFFTKEALNAISQTTVDNAMAFINGVKNGNEL</sequence>
<evidence type="ECO:0000256" key="1">
    <source>
        <dbReference type="ARBA" id="ARBA00005854"/>
    </source>
</evidence>